<feature type="region of interest" description="Disordered" evidence="1">
    <location>
        <begin position="62"/>
        <end position="135"/>
    </location>
</feature>
<dbReference type="EMBL" id="KK198753">
    <property type="protein sequence ID" value="KCW90324.1"/>
    <property type="molecule type" value="Genomic_DNA"/>
</dbReference>
<evidence type="ECO:0000313" key="2">
    <source>
        <dbReference type="EMBL" id="KCW90324.1"/>
    </source>
</evidence>
<dbReference type="InParanoid" id="A0A059DIQ0"/>
<dbReference type="Gramene" id="KCW90324">
    <property type="protein sequence ID" value="KCW90324"/>
    <property type="gene ID" value="EUGRSUZ_A02468"/>
</dbReference>
<accession>A0A059DIQ0</accession>
<dbReference type="AlphaFoldDB" id="A0A059DIQ0"/>
<name>A0A059DIQ0_EUCGR</name>
<evidence type="ECO:0000256" key="1">
    <source>
        <dbReference type="SAM" id="MobiDB-lite"/>
    </source>
</evidence>
<proteinExistence type="predicted"/>
<feature type="compositionally biased region" description="Polar residues" evidence="1">
    <location>
        <begin position="82"/>
        <end position="99"/>
    </location>
</feature>
<organism evidence="2">
    <name type="scientific">Eucalyptus grandis</name>
    <name type="common">Flooded gum</name>
    <dbReference type="NCBI Taxonomy" id="71139"/>
    <lineage>
        <taxon>Eukaryota</taxon>
        <taxon>Viridiplantae</taxon>
        <taxon>Streptophyta</taxon>
        <taxon>Embryophyta</taxon>
        <taxon>Tracheophyta</taxon>
        <taxon>Spermatophyta</taxon>
        <taxon>Magnoliopsida</taxon>
        <taxon>eudicotyledons</taxon>
        <taxon>Gunneridae</taxon>
        <taxon>Pentapetalae</taxon>
        <taxon>rosids</taxon>
        <taxon>malvids</taxon>
        <taxon>Myrtales</taxon>
        <taxon>Myrtaceae</taxon>
        <taxon>Myrtoideae</taxon>
        <taxon>Eucalypteae</taxon>
        <taxon>Eucalyptus</taxon>
    </lineage>
</organism>
<sequence length="135" mass="15440">MPCTAKSSAKGDFYFRRTTEKAKKMQYLKEEKSNFSPWVALQFARMKLNQIKSKFQPKLPIFSKTTVGPDMPRAYVGLIPSAESSPQEQADRNANTNRESAGIKSRLHISASTHNPRPRKEKTQTKDRKHDKKSL</sequence>
<reference evidence="2" key="1">
    <citation type="submission" date="2013-07" db="EMBL/GenBank/DDBJ databases">
        <title>The genome of Eucalyptus grandis.</title>
        <authorList>
            <person name="Schmutz J."/>
            <person name="Hayes R."/>
            <person name="Myburg A."/>
            <person name="Tuskan G."/>
            <person name="Grattapaglia D."/>
            <person name="Rokhsar D.S."/>
        </authorList>
    </citation>
    <scope>NUCLEOTIDE SEQUENCE</scope>
    <source>
        <tissue evidence="2">Leaf extractions</tissue>
    </source>
</reference>
<feature type="compositionally biased region" description="Basic and acidic residues" evidence="1">
    <location>
        <begin position="121"/>
        <end position="135"/>
    </location>
</feature>
<gene>
    <name evidence="2" type="ORF">EUGRSUZ_A02468</name>
</gene>
<protein>
    <submittedName>
        <fullName evidence="2">Uncharacterized protein</fullName>
    </submittedName>
</protein>